<organism evidence="2 3">
    <name type="scientific">Lymnaea stagnalis</name>
    <name type="common">Great pond snail</name>
    <name type="synonym">Helix stagnalis</name>
    <dbReference type="NCBI Taxonomy" id="6523"/>
    <lineage>
        <taxon>Eukaryota</taxon>
        <taxon>Metazoa</taxon>
        <taxon>Spiralia</taxon>
        <taxon>Lophotrochozoa</taxon>
        <taxon>Mollusca</taxon>
        <taxon>Gastropoda</taxon>
        <taxon>Heterobranchia</taxon>
        <taxon>Euthyneura</taxon>
        <taxon>Panpulmonata</taxon>
        <taxon>Hygrophila</taxon>
        <taxon>Lymnaeoidea</taxon>
        <taxon>Lymnaeidae</taxon>
        <taxon>Lymnaea</taxon>
    </lineage>
</organism>
<keyword evidence="1" id="KW-1133">Transmembrane helix</keyword>
<dbReference type="AlphaFoldDB" id="A0AAV2HV54"/>
<keyword evidence="1" id="KW-0812">Transmembrane</keyword>
<feature type="transmembrane region" description="Helical" evidence="1">
    <location>
        <begin position="176"/>
        <end position="194"/>
    </location>
</feature>
<protein>
    <submittedName>
        <fullName evidence="2">Uncharacterized protein</fullName>
    </submittedName>
</protein>
<dbReference type="Proteomes" id="UP001497497">
    <property type="component" value="Unassembled WGS sequence"/>
</dbReference>
<evidence type="ECO:0000313" key="3">
    <source>
        <dbReference type="Proteomes" id="UP001497497"/>
    </source>
</evidence>
<comment type="caution">
    <text evidence="2">The sequence shown here is derived from an EMBL/GenBank/DDBJ whole genome shotgun (WGS) entry which is preliminary data.</text>
</comment>
<accession>A0AAV2HV54</accession>
<evidence type="ECO:0000313" key="2">
    <source>
        <dbReference type="EMBL" id="CAL1537387.1"/>
    </source>
</evidence>
<proteinExistence type="predicted"/>
<dbReference type="EMBL" id="CAXITT010000260">
    <property type="protein sequence ID" value="CAL1537387.1"/>
    <property type="molecule type" value="Genomic_DNA"/>
</dbReference>
<reference evidence="2 3" key="1">
    <citation type="submission" date="2024-04" db="EMBL/GenBank/DDBJ databases">
        <authorList>
            <consortium name="Genoscope - CEA"/>
            <person name="William W."/>
        </authorList>
    </citation>
    <scope>NUCLEOTIDE SEQUENCE [LARGE SCALE GENOMIC DNA]</scope>
</reference>
<keyword evidence="3" id="KW-1185">Reference proteome</keyword>
<evidence type="ECO:0000256" key="1">
    <source>
        <dbReference type="SAM" id="Phobius"/>
    </source>
</evidence>
<sequence>MIKQKNNNGNIFILKQYKMKYQAINWKQKYSTAAFIRSTSSTNECWGSPTYCQTNCSLNIFTNNMTIGQYELLVTVYPNVTGFLVDLDFGASWKDIFKVAETESDFLKCSGEEENLACWCKKVAIGENVSIYVLCTDNASRNTDDSEWTCHSLHQCSYVPAIFWAHSACDICTAKIAVVTLALPGLLFFVPFVLPSSFSW</sequence>
<name>A0AAV2HV54_LYMST</name>
<keyword evidence="1" id="KW-0472">Membrane</keyword>
<gene>
    <name evidence="2" type="ORF">GSLYS_00011300001</name>
</gene>